<feature type="coiled-coil region" evidence="1">
    <location>
        <begin position="541"/>
        <end position="572"/>
    </location>
</feature>
<evidence type="ECO:0008006" key="5">
    <source>
        <dbReference type="Google" id="ProtNLM"/>
    </source>
</evidence>
<feature type="region of interest" description="Disordered" evidence="2">
    <location>
        <begin position="152"/>
        <end position="318"/>
    </location>
</feature>
<reference evidence="3 4" key="1">
    <citation type="journal article" date="2014" name="Nat. Commun.">
        <title>Klebsormidium flaccidum genome reveals primary factors for plant terrestrial adaptation.</title>
        <authorList>
            <person name="Hori K."/>
            <person name="Maruyama F."/>
            <person name="Fujisawa T."/>
            <person name="Togashi T."/>
            <person name="Yamamoto N."/>
            <person name="Seo M."/>
            <person name="Sato S."/>
            <person name="Yamada T."/>
            <person name="Mori H."/>
            <person name="Tajima N."/>
            <person name="Moriyama T."/>
            <person name="Ikeuchi M."/>
            <person name="Watanabe M."/>
            <person name="Wada H."/>
            <person name="Kobayashi K."/>
            <person name="Saito M."/>
            <person name="Masuda T."/>
            <person name="Sasaki-Sekimoto Y."/>
            <person name="Mashiguchi K."/>
            <person name="Awai K."/>
            <person name="Shimojima M."/>
            <person name="Masuda S."/>
            <person name="Iwai M."/>
            <person name="Nobusawa T."/>
            <person name="Narise T."/>
            <person name="Kondo S."/>
            <person name="Saito H."/>
            <person name="Sato R."/>
            <person name="Murakawa M."/>
            <person name="Ihara Y."/>
            <person name="Oshima-Yamada Y."/>
            <person name="Ohtaka K."/>
            <person name="Satoh M."/>
            <person name="Sonobe K."/>
            <person name="Ishii M."/>
            <person name="Ohtani R."/>
            <person name="Kanamori-Sato M."/>
            <person name="Honoki R."/>
            <person name="Miyazaki D."/>
            <person name="Mochizuki H."/>
            <person name="Umetsu J."/>
            <person name="Higashi K."/>
            <person name="Shibata D."/>
            <person name="Kamiya Y."/>
            <person name="Sato N."/>
            <person name="Nakamura Y."/>
            <person name="Tabata S."/>
            <person name="Ida S."/>
            <person name="Kurokawa K."/>
            <person name="Ohta H."/>
        </authorList>
    </citation>
    <scope>NUCLEOTIDE SEQUENCE [LARGE SCALE GENOMIC DNA]</scope>
    <source>
        <strain evidence="3 4">NIES-2285</strain>
    </source>
</reference>
<accession>A0A1Y1IJC2</accession>
<dbReference type="Proteomes" id="UP000054558">
    <property type="component" value="Unassembled WGS sequence"/>
</dbReference>
<feature type="compositionally biased region" description="Basic and acidic residues" evidence="2">
    <location>
        <begin position="288"/>
        <end position="302"/>
    </location>
</feature>
<keyword evidence="1" id="KW-0175">Coiled coil</keyword>
<evidence type="ECO:0000256" key="1">
    <source>
        <dbReference type="SAM" id="Coils"/>
    </source>
</evidence>
<name>A0A1Y1IJC2_KLENI</name>
<evidence type="ECO:0000313" key="3">
    <source>
        <dbReference type="EMBL" id="GAQ90222.1"/>
    </source>
</evidence>
<feature type="compositionally biased region" description="Basic residues" evidence="2">
    <location>
        <begin position="91"/>
        <end position="100"/>
    </location>
</feature>
<feature type="coiled-coil region" evidence="1">
    <location>
        <begin position="365"/>
        <end position="399"/>
    </location>
</feature>
<sequence>MEPADGGGANAPKVKAKPVQWTEAEIDALQRALKKHGNRWTVLKQDPEFATLLWRPIGSLQSKWAAINPSKRDTGLSPGGTKRKDPPSGKKGVKNPRQTKRVSPGELLARAFDTAPTLSELSVHSEAEEDEGASKEVADSLVEHLMEHDKQMNGLGSVEGGNEGGLHGERGAHPEPEAGQQDGGPTKTETANGLETPDVGHTSAEENAGANSGAAVPMEMDGAGAAEHDAGGMAQPGGNPTDEPRTDGGLAADQEPGPTPEGPQLAGGARHPDFGGLQGANDSANPKPEPRFDLNESHRPELGDLAGFDGVGGFGGAEAMADEGHFEDAPDDRQVAGRERLAEIQPGAGGLDESLGFFPAEALPEEEENAVLAKKRAEIAAVERKLRVLESRRDAWMRAFEAKRTQYCSRMADVEITCRKREAAQEEQRKVVYQEKWALEAARQTAAQLVQDLLALVPAPDNISLDKLHPSMAWESTFGPQCIMKREIIQKGFDKRQRAVGMLKAAALDARRKKLTMARKLGLDARDEELTEEALQASPEFRAFNEKLDELKQQMEADLTELEARENAARGAWVAFQGKGETVHEAEAKLKALLKEGQLKKSRGKQARQTM</sequence>
<feature type="compositionally biased region" description="Basic and acidic residues" evidence="2">
    <location>
        <begin position="166"/>
        <end position="176"/>
    </location>
</feature>
<feature type="region of interest" description="Disordered" evidence="2">
    <location>
        <begin position="1"/>
        <end position="20"/>
    </location>
</feature>
<organism evidence="3 4">
    <name type="scientific">Klebsormidium nitens</name>
    <name type="common">Green alga</name>
    <name type="synonym">Ulothrix nitens</name>
    <dbReference type="NCBI Taxonomy" id="105231"/>
    <lineage>
        <taxon>Eukaryota</taxon>
        <taxon>Viridiplantae</taxon>
        <taxon>Streptophyta</taxon>
        <taxon>Klebsormidiophyceae</taxon>
        <taxon>Klebsormidiales</taxon>
        <taxon>Klebsormidiaceae</taxon>
        <taxon>Klebsormidium</taxon>
    </lineage>
</organism>
<evidence type="ECO:0000256" key="2">
    <source>
        <dbReference type="SAM" id="MobiDB-lite"/>
    </source>
</evidence>
<dbReference type="AlphaFoldDB" id="A0A1Y1IJC2"/>
<feature type="region of interest" description="Disordered" evidence="2">
    <location>
        <begin position="63"/>
        <end position="113"/>
    </location>
</feature>
<evidence type="ECO:0000313" key="4">
    <source>
        <dbReference type="Proteomes" id="UP000054558"/>
    </source>
</evidence>
<gene>
    <name evidence="3" type="ORF">KFL_006150040</name>
</gene>
<proteinExistence type="predicted"/>
<feature type="compositionally biased region" description="Low complexity" evidence="2">
    <location>
        <begin position="205"/>
        <end position="225"/>
    </location>
</feature>
<dbReference type="EMBL" id="DF237564">
    <property type="protein sequence ID" value="GAQ90222.1"/>
    <property type="molecule type" value="Genomic_DNA"/>
</dbReference>
<protein>
    <recommendedName>
        <fullName evidence="5">Myb-like domain-containing protein</fullName>
    </recommendedName>
</protein>
<keyword evidence="4" id="KW-1185">Reference proteome</keyword>